<evidence type="ECO:0000256" key="8">
    <source>
        <dbReference type="SAM" id="SignalP"/>
    </source>
</evidence>
<dbReference type="EC" id="3.2.1.78" evidence="3"/>
<dbReference type="InterPro" id="IPR017853">
    <property type="entry name" value="GH"/>
</dbReference>
<feature type="signal peptide" evidence="8">
    <location>
        <begin position="1"/>
        <end position="28"/>
    </location>
</feature>
<dbReference type="RefSeq" id="WP_229744657.1">
    <property type="nucleotide sequence ID" value="NZ_BMDX01000004.1"/>
</dbReference>
<evidence type="ECO:0000256" key="1">
    <source>
        <dbReference type="ARBA" id="ARBA00001678"/>
    </source>
</evidence>
<evidence type="ECO:0000313" key="10">
    <source>
        <dbReference type="EMBL" id="GGA72712.1"/>
    </source>
</evidence>
<dbReference type="SUPFAM" id="SSF51445">
    <property type="entry name" value="(Trans)glycosidases"/>
    <property type="match status" value="1"/>
</dbReference>
<evidence type="ECO:0000256" key="5">
    <source>
        <dbReference type="ARBA" id="ARBA00022729"/>
    </source>
</evidence>
<reference evidence="11" key="1">
    <citation type="journal article" date="2019" name="Int. J. Syst. Evol. Microbiol.">
        <title>The Global Catalogue of Microorganisms (GCM) 10K type strain sequencing project: providing services to taxonomists for standard genome sequencing and annotation.</title>
        <authorList>
            <consortium name="The Broad Institute Genomics Platform"/>
            <consortium name="The Broad Institute Genome Sequencing Center for Infectious Disease"/>
            <person name="Wu L."/>
            <person name="Ma J."/>
        </authorList>
    </citation>
    <scope>NUCLEOTIDE SEQUENCE [LARGE SCALE GENOMIC DNA]</scope>
    <source>
        <strain evidence="11">CGMCC 1.10130</strain>
    </source>
</reference>
<dbReference type="Gene3D" id="2.60.40.10">
    <property type="entry name" value="Immunoglobulins"/>
    <property type="match status" value="1"/>
</dbReference>
<evidence type="ECO:0000259" key="9">
    <source>
        <dbReference type="Pfam" id="PF26410"/>
    </source>
</evidence>
<keyword evidence="4" id="KW-0964">Secreted</keyword>
<dbReference type="EMBL" id="BMDX01000004">
    <property type="protein sequence ID" value="GGA72712.1"/>
    <property type="molecule type" value="Genomic_DNA"/>
</dbReference>
<dbReference type="Pfam" id="PF26410">
    <property type="entry name" value="GH5_mannosidase"/>
    <property type="match status" value="1"/>
</dbReference>
<proteinExistence type="predicted"/>
<dbReference type="GO" id="GO:0016985">
    <property type="term" value="F:mannan endo-1,4-beta-mannosidase activity"/>
    <property type="evidence" value="ECO:0007669"/>
    <property type="project" value="TreeGrafter"/>
</dbReference>
<name>A0A8J2XNZ9_9GAMM</name>
<dbReference type="InterPro" id="IPR036116">
    <property type="entry name" value="FN3_sf"/>
</dbReference>
<dbReference type="Gene3D" id="3.20.20.80">
    <property type="entry name" value="Glycosidases"/>
    <property type="match status" value="1"/>
</dbReference>
<feature type="chain" id="PRO_5035324525" description="mannan endo-1,4-beta-mannosidase" evidence="8">
    <location>
        <begin position="29"/>
        <end position="497"/>
    </location>
</feature>
<evidence type="ECO:0000256" key="4">
    <source>
        <dbReference type="ARBA" id="ARBA00022525"/>
    </source>
</evidence>
<feature type="domain" description="Glycoside hydrolase family 5" evidence="9">
    <location>
        <begin position="121"/>
        <end position="283"/>
    </location>
</feature>
<comment type="catalytic activity">
    <reaction evidence="1">
        <text>Random hydrolysis of (1-&gt;4)-beta-D-mannosidic linkages in mannans, galactomannans and glucomannans.</text>
        <dbReference type="EC" id="3.2.1.78"/>
    </reaction>
</comment>
<dbReference type="InterPro" id="IPR001547">
    <property type="entry name" value="Glyco_hydro_5"/>
</dbReference>
<comment type="caution">
    <text evidence="10">The sequence shown here is derived from an EMBL/GenBank/DDBJ whole genome shotgun (WGS) entry which is preliminary data.</text>
</comment>
<gene>
    <name evidence="10" type="ORF">GCM10011369_13100</name>
</gene>
<dbReference type="PANTHER" id="PTHR31451">
    <property type="match status" value="1"/>
</dbReference>
<evidence type="ECO:0000256" key="2">
    <source>
        <dbReference type="ARBA" id="ARBA00004613"/>
    </source>
</evidence>
<evidence type="ECO:0000313" key="11">
    <source>
        <dbReference type="Proteomes" id="UP000619743"/>
    </source>
</evidence>
<evidence type="ECO:0000256" key="6">
    <source>
        <dbReference type="ARBA" id="ARBA00022801"/>
    </source>
</evidence>
<keyword evidence="11" id="KW-1185">Reference proteome</keyword>
<keyword evidence="6" id="KW-0378">Hydrolase</keyword>
<organism evidence="10 11">
    <name type="scientific">Neiella marina</name>
    <dbReference type="NCBI Taxonomy" id="508461"/>
    <lineage>
        <taxon>Bacteria</taxon>
        <taxon>Pseudomonadati</taxon>
        <taxon>Pseudomonadota</taxon>
        <taxon>Gammaproteobacteria</taxon>
        <taxon>Alteromonadales</taxon>
        <taxon>Echinimonadaceae</taxon>
        <taxon>Neiella</taxon>
    </lineage>
</organism>
<dbReference type="CDD" id="cd00063">
    <property type="entry name" value="FN3"/>
    <property type="match status" value="1"/>
</dbReference>
<protein>
    <recommendedName>
        <fullName evidence="3">mannan endo-1,4-beta-mannosidase</fullName>
        <ecNumber evidence="3">3.2.1.78</ecNumber>
    </recommendedName>
</protein>
<dbReference type="GO" id="GO:0005576">
    <property type="term" value="C:extracellular region"/>
    <property type="evidence" value="ECO:0007669"/>
    <property type="project" value="UniProtKB-SubCell"/>
</dbReference>
<evidence type="ECO:0000256" key="7">
    <source>
        <dbReference type="ARBA" id="ARBA00023295"/>
    </source>
</evidence>
<comment type="subcellular location">
    <subcellularLocation>
        <location evidence="2">Secreted</location>
    </subcellularLocation>
</comment>
<accession>A0A8J2XNZ9</accession>
<evidence type="ECO:0000256" key="3">
    <source>
        <dbReference type="ARBA" id="ARBA00012706"/>
    </source>
</evidence>
<dbReference type="Proteomes" id="UP000619743">
    <property type="component" value="Unassembled WGS sequence"/>
</dbReference>
<sequence>MKKLILGRVGKKALVGTLAALLTAPTLAFDHFISRDGHQLKDGDQVFRFAGIHAPELHRIENDARGVCKEDPRGWGQYFQWPTADEQDNWIQSLVLTGHKAMRVYVLSVATPYDEACERETHILPPTSKDGMPRLNEVAMVHYDRMIALSDKHGLRLILPFIDHWKWWGGREQLAAFYGEQEDDFYDTSSKTYAAYQHIIEQVIHRTNTITGRKYNQEKAIMAWETGNELKGSTEAFVRETAAHIKRLAPNQLVMDGTYLKINEFSKTDPNVDIISNHFYTVNNNNNPEEVRKNLRAIDGKKVYFVGEFGLESAEFLNSVMQAAVHEEYKGAKAAGAFIWGFRGRRHDGGFYWHREYTGHYSYHLPGFPEGFRNEEQAVVDVVRTAIAQMNGDDTVMPLPAPQAPTLRAIDTPNNLKWLGAPVGRWYRFERATSQSGPWQVIGDGISDGRNGFDPATDVLFADPMPREAGTTYFYRVTAFNESGHSGPSNIESFKQP</sequence>
<dbReference type="AlphaFoldDB" id="A0A8J2XNZ9"/>
<keyword evidence="7" id="KW-0326">Glycosidase</keyword>
<dbReference type="PANTHER" id="PTHR31451:SF39">
    <property type="entry name" value="MANNAN ENDO-1,4-BETA-MANNOSIDASE 1"/>
    <property type="match status" value="1"/>
</dbReference>
<keyword evidence="5 8" id="KW-0732">Signal</keyword>
<dbReference type="InterPro" id="IPR013783">
    <property type="entry name" value="Ig-like_fold"/>
</dbReference>
<dbReference type="InterPro" id="IPR003961">
    <property type="entry name" value="FN3_dom"/>
</dbReference>
<dbReference type="SUPFAM" id="SSF49265">
    <property type="entry name" value="Fibronectin type III"/>
    <property type="match status" value="1"/>
</dbReference>
<dbReference type="InterPro" id="IPR045053">
    <property type="entry name" value="MAN-like"/>
</dbReference>